<keyword evidence="1" id="KW-1133">Transmembrane helix</keyword>
<reference evidence="2 3" key="1">
    <citation type="submission" date="2014-08" db="EMBL/GenBank/DDBJ databases">
        <title>Genome sequences of NCPPB Pectobacterium isolates.</title>
        <authorList>
            <person name="Glover R.H."/>
            <person name="Sapp M."/>
            <person name="Elphinstone J."/>
        </authorList>
    </citation>
    <scope>NUCLEOTIDE SEQUENCE [LARGE SCALE GENOMIC DNA]</scope>
    <source>
        <strain evidence="2 3">NCPPB3841</strain>
    </source>
</reference>
<gene>
    <name evidence="2" type="ORF">KU75_07450</name>
</gene>
<evidence type="ECO:0000313" key="3">
    <source>
        <dbReference type="Proteomes" id="UP000029447"/>
    </source>
</evidence>
<feature type="transmembrane region" description="Helical" evidence="1">
    <location>
        <begin position="58"/>
        <end position="75"/>
    </location>
</feature>
<protein>
    <submittedName>
        <fullName evidence="2">Uncharacterized protein</fullName>
    </submittedName>
</protein>
<name>A0ABR4VRL0_9GAMM</name>
<comment type="caution">
    <text evidence="2">The sequence shown here is derived from an EMBL/GenBank/DDBJ whole genome shotgun (WGS) entry which is preliminary data.</text>
</comment>
<accession>A0ABR4VRL0</accession>
<keyword evidence="1" id="KW-0472">Membrane</keyword>
<organism evidence="2 3">
    <name type="scientific">Pectobacterium odoriferum</name>
    <dbReference type="NCBI Taxonomy" id="78398"/>
    <lineage>
        <taxon>Bacteria</taxon>
        <taxon>Pseudomonadati</taxon>
        <taxon>Pseudomonadota</taxon>
        <taxon>Gammaproteobacteria</taxon>
        <taxon>Enterobacterales</taxon>
        <taxon>Pectobacteriaceae</taxon>
        <taxon>Pectobacterium</taxon>
    </lineage>
</organism>
<keyword evidence="3" id="KW-1185">Reference proteome</keyword>
<feature type="transmembrane region" description="Helical" evidence="1">
    <location>
        <begin position="12"/>
        <end position="38"/>
    </location>
</feature>
<dbReference type="Proteomes" id="UP000029447">
    <property type="component" value="Unassembled WGS sequence"/>
</dbReference>
<proteinExistence type="predicted"/>
<dbReference type="RefSeq" id="WP_052510465.1">
    <property type="nucleotide sequence ID" value="NZ_JACDRW010000024.1"/>
</dbReference>
<sequence>MKIKISLSLLIKLMLMCMMLFLFFDFISVLLASVIIYFEKGFFPFSWMDVFSSFLESGYIGGLILGVGLWIKACLQERKDHSKLVK</sequence>
<keyword evidence="1" id="KW-0812">Transmembrane</keyword>
<dbReference type="EMBL" id="JQOF01000005">
    <property type="protein sequence ID" value="KGA42034.1"/>
    <property type="molecule type" value="Genomic_DNA"/>
</dbReference>
<evidence type="ECO:0000256" key="1">
    <source>
        <dbReference type="SAM" id="Phobius"/>
    </source>
</evidence>
<evidence type="ECO:0000313" key="2">
    <source>
        <dbReference type="EMBL" id="KGA42034.1"/>
    </source>
</evidence>